<keyword evidence="1" id="KW-0812">Transmembrane</keyword>
<sequence length="140" mass="15831">MGYISLFLSAFGAATLLPLQSEALLLALLFSEKYVVALLLAIATFGNVLGSCVNWWLGIKIETYRDRKWFPISKQKLDQAQKLYAKYGSPILLLSWLPIIGDPITLVSGVLKENFLRFLCFVAVAKFSRYFVIYLAYSTY</sequence>
<keyword evidence="1" id="KW-1133">Transmembrane helix</keyword>
<gene>
    <name evidence="3" type="ORF">MKI79_11545</name>
</gene>
<feature type="transmembrane region" description="Helical" evidence="1">
    <location>
        <begin position="37"/>
        <end position="57"/>
    </location>
</feature>
<feature type="domain" description="VTT" evidence="2">
    <location>
        <begin position="23"/>
        <end position="136"/>
    </location>
</feature>
<feature type="transmembrane region" description="Helical" evidence="1">
    <location>
        <begin position="116"/>
        <end position="137"/>
    </location>
</feature>
<evidence type="ECO:0000259" key="2">
    <source>
        <dbReference type="Pfam" id="PF09335"/>
    </source>
</evidence>
<keyword evidence="1" id="KW-0472">Membrane</keyword>
<dbReference type="GO" id="GO:0005886">
    <property type="term" value="C:plasma membrane"/>
    <property type="evidence" value="ECO:0007669"/>
    <property type="project" value="UniProtKB-ARBA"/>
</dbReference>
<organism evidence="3 4">
    <name type="scientific">Acinetobacter sedimenti</name>
    <dbReference type="NCBI Taxonomy" id="2919922"/>
    <lineage>
        <taxon>Bacteria</taxon>
        <taxon>Pseudomonadati</taxon>
        <taxon>Pseudomonadota</taxon>
        <taxon>Gammaproteobacteria</taxon>
        <taxon>Moraxellales</taxon>
        <taxon>Moraxellaceae</taxon>
        <taxon>Acinetobacter</taxon>
    </lineage>
</organism>
<evidence type="ECO:0000256" key="1">
    <source>
        <dbReference type="SAM" id="Phobius"/>
    </source>
</evidence>
<dbReference type="AlphaFoldDB" id="A0A9X2B786"/>
<keyword evidence="4" id="KW-1185">Reference proteome</keyword>
<dbReference type="PANTHER" id="PTHR42709">
    <property type="entry name" value="ALKALINE PHOSPHATASE LIKE PROTEIN"/>
    <property type="match status" value="1"/>
</dbReference>
<evidence type="ECO:0000313" key="4">
    <source>
        <dbReference type="Proteomes" id="UP001139701"/>
    </source>
</evidence>
<dbReference type="InterPro" id="IPR051311">
    <property type="entry name" value="DedA_domain"/>
</dbReference>
<dbReference type="EMBL" id="JAKUML010000026">
    <property type="protein sequence ID" value="MCJ8147503.1"/>
    <property type="molecule type" value="Genomic_DNA"/>
</dbReference>
<dbReference type="Proteomes" id="UP001139701">
    <property type="component" value="Unassembled WGS sequence"/>
</dbReference>
<protein>
    <submittedName>
        <fullName evidence="3">DedA family protein</fullName>
    </submittedName>
</protein>
<accession>A0A9X2B786</accession>
<reference evidence="3" key="1">
    <citation type="submission" date="2022-02" db="EMBL/GenBank/DDBJ databases">
        <title>Acinetobacter A3.8 sp. nov., isolated from Sediment (Zhairuo Island).</title>
        <authorList>
            <person name="Zheng K."/>
        </authorList>
    </citation>
    <scope>NUCLEOTIDE SEQUENCE</scope>
    <source>
        <strain evidence="3">A3.8</strain>
    </source>
</reference>
<dbReference type="PANTHER" id="PTHR42709:SF4">
    <property type="entry name" value="INNER MEMBRANE PROTEIN YQAA"/>
    <property type="match status" value="1"/>
</dbReference>
<evidence type="ECO:0000313" key="3">
    <source>
        <dbReference type="EMBL" id="MCJ8147503.1"/>
    </source>
</evidence>
<comment type="caution">
    <text evidence="3">The sequence shown here is derived from an EMBL/GenBank/DDBJ whole genome shotgun (WGS) entry which is preliminary data.</text>
</comment>
<dbReference type="RefSeq" id="WP_241573891.1">
    <property type="nucleotide sequence ID" value="NZ_JAKUML010000026.1"/>
</dbReference>
<name>A0A9X2B786_9GAMM</name>
<dbReference type="Pfam" id="PF09335">
    <property type="entry name" value="VTT_dom"/>
    <property type="match status" value="1"/>
</dbReference>
<proteinExistence type="predicted"/>
<dbReference type="InterPro" id="IPR032816">
    <property type="entry name" value="VTT_dom"/>
</dbReference>